<keyword evidence="4 6" id="KW-1133">Transmembrane helix</keyword>
<evidence type="ECO:0000256" key="6">
    <source>
        <dbReference type="RuleBase" id="RU004914"/>
    </source>
</evidence>
<dbReference type="GO" id="GO:0015297">
    <property type="term" value="F:antiporter activity"/>
    <property type="evidence" value="ECO:0007669"/>
    <property type="project" value="InterPro"/>
</dbReference>
<feature type="compositionally biased region" description="Acidic residues" evidence="7">
    <location>
        <begin position="55"/>
        <end position="66"/>
    </location>
</feature>
<evidence type="ECO:0000313" key="9">
    <source>
        <dbReference type="Proteomes" id="UP001472866"/>
    </source>
</evidence>
<keyword evidence="5 6" id="KW-0472">Membrane</keyword>
<evidence type="ECO:0000256" key="7">
    <source>
        <dbReference type="SAM" id="MobiDB-lite"/>
    </source>
</evidence>
<keyword evidence="3 6" id="KW-0812">Transmembrane</keyword>
<feature type="transmembrane region" description="Helical" evidence="6">
    <location>
        <begin position="305"/>
        <end position="325"/>
    </location>
</feature>
<feature type="transmembrane region" description="Helical" evidence="6">
    <location>
        <begin position="526"/>
        <end position="552"/>
    </location>
</feature>
<feature type="compositionally biased region" description="Basic and acidic residues" evidence="7">
    <location>
        <begin position="67"/>
        <end position="81"/>
    </location>
</feature>
<accession>A0AAX4P3T3</accession>
<dbReference type="Pfam" id="PF01554">
    <property type="entry name" value="MatE"/>
    <property type="match status" value="1"/>
</dbReference>
<dbReference type="GO" id="GO:0042910">
    <property type="term" value="F:xenobiotic transmembrane transporter activity"/>
    <property type="evidence" value="ECO:0007669"/>
    <property type="project" value="InterPro"/>
</dbReference>
<feature type="transmembrane region" description="Helical" evidence="6">
    <location>
        <begin position="265"/>
        <end position="284"/>
    </location>
</feature>
<dbReference type="GO" id="GO:0016020">
    <property type="term" value="C:membrane"/>
    <property type="evidence" value="ECO:0007669"/>
    <property type="project" value="UniProtKB-SubCell"/>
</dbReference>
<dbReference type="PANTHER" id="PTHR42893">
    <property type="entry name" value="PROTEIN DETOXIFICATION 44, CHLOROPLASTIC-RELATED"/>
    <property type="match status" value="1"/>
</dbReference>
<feature type="transmembrane region" description="Helical" evidence="6">
    <location>
        <begin position="592"/>
        <end position="610"/>
    </location>
</feature>
<dbReference type="EMBL" id="CP151503">
    <property type="protein sequence ID" value="WZN60824.1"/>
    <property type="molecule type" value="Genomic_DNA"/>
</dbReference>
<proteinExistence type="inferred from homology"/>
<evidence type="ECO:0000256" key="1">
    <source>
        <dbReference type="ARBA" id="ARBA00004141"/>
    </source>
</evidence>
<reference evidence="8 9" key="1">
    <citation type="submission" date="2024-03" db="EMBL/GenBank/DDBJ databases">
        <title>Complete genome sequence of the green alga Chloropicon roscoffensis RCC1871.</title>
        <authorList>
            <person name="Lemieux C."/>
            <person name="Pombert J.-F."/>
            <person name="Otis C."/>
            <person name="Turmel M."/>
        </authorList>
    </citation>
    <scope>NUCLEOTIDE SEQUENCE [LARGE SCALE GENOMIC DNA]</scope>
    <source>
        <strain evidence="8 9">RCC1871</strain>
    </source>
</reference>
<evidence type="ECO:0000256" key="2">
    <source>
        <dbReference type="ARBA" id="ARBA00010199"/>
    </source>
</evidence>
<dbReference type="AlphaFoldDB" id="A0AAX4P3T3"/>
<evidence type="ECO:0000256" key="5">
    <source>
        <dbReference type="ARBA" id="ARBA00023136"/>
    </source>
</evidence>
<dbReference type="NCBIfam" id="TIGR00797">
    <property type="entry name" value="matE"/>
    <property type="match status" value="1"/>
</dbReference>
<dbReference type="Proteomes" id="UP001472866">
    <property type="component" value="Chromosome 03"/>
</dbReference>
<evidence type="ECO:0000256" key="4">
    <source>
        <dbReference type="ARBA" id="ARBA00022989"/>
    </source>
</evidence>
<feature type="transmembrane region" description="Helical" evidence="6">
    <location>
        <begin position="456"/>
        <end position="474"/>
    </location>
</feature>
<dbReference type="PANTHER" id="PTHR42893:SF46">
    <property type="entry name" value="PROTEIN DETOXIFICATION 44, CHLOROPLASTIC"/>
    <property type="match status" value="1"/>
</dbReference>
<evidence type="ECO:0000256" key="3">
    <source>
        <dbReference type="ARBA" id="ARBA00022692"/>
    </source>
</evidence>
<sequence>MIVPTANPVRGRRATAVTVRSVPGAGSLVQRGRAARRQPFPAKTRRLRVLEEDFNLEPELEPEEEAEKEKKLTAELEHPEQEQNTVAHEAREAELVSESDLAETEQQPVDLASPADLAVGTPPAEPQLGVDVHADAQYTELPKPAGGAQHQEETFGAVRPRDPKAAEQNVFDLEVLSSEAAAEVVISPAKEDKAAEESSAESEAATVVTEILRDQPSPSLTLKQVLSFSIPALAGIMTDPLMSFIDTACVGRMSSTELAAMGPNTAIYNFVLQIFTCFIVYTCGQVSKLSAKAEHDKVFKLVSHALFLGVTTGCVVAAGLIGFSYPLLGSMDTLPELMAPAASYLRIRAISMPAVLVCMVSGAFCLGRKDSKTPLLVAIASTITNLLGDVVLIFGPAKMGITGAAIATSASVYVGAAYYLWKVKSQIPLRLEIPGWRDVKPFLTTSSMLTIRNMSIMFNFVAMTMFAGAYGAVATACHQVAISVFMIGNLSAEPFSQCAQSFLASIGSMKRRGPEEHGYLVSAKWLLVKVTVVVGALMGLLTAGMCAVPSLFTTDAVIGAKVGVAAPIVGVAVWLSCINCVTDGFVFANGDLMYSSITALLNIPILLAILNAAGKLGFGWTSVWIGMACFYAIRLAENSTRVLYLNAKRKCTKEHAA</sequence>
<dbReference type="InterPro" id="IPR044644">
    <property type="entry name" value="DinF-like"/>
</dbReference>
<comment type="subcellular location">
    <subcellularLocation>
        <location evidence="1">Membrane</location>
        <topology evidence="1">Multi-pass membrane protein</topology>
    </subcellularLocation>
</comment>
<protein>
    <recommendedName>
        <fullName evidence="6">Protein DETOXIFICATION</fullName>
    </recommendedName>
    <alternativeName>
        <fullName evidence="6">Multidrug and toxic compound extrusion protein</fullName>
    </alternativeName>
</protein>
<feature type="transmembrane region" description="Helical" evidence="6">
    <location>
        <begin position="558"/>
        <end position="580"/>
    </location>
</feature>
<organism evidence="8 9">
    <name type="scientific">Chloropicon roscoffensis</name>
    <dbReference type="NCBI Taxonomy" id="1461544"/>
    <lineage>
        <taxon>Eukaryota</taxon>
        <taxon>Viridiplantae</taxon>
        <taxon>Chlorophyta</taxon>
        <taxon>Chloropicophyceae</taxon>
        <taxon>Chloropicales</taxon>
        <taxon>Chloropicaceae</taxon>
        <taxon>Chloropicon</taxon>
    </lineage>
</organism>
<keyword evidence="9" id="KW-1185">Reference proteome</keyword>
<feature type="transmembrane region" description="Helical" evidence="6">
    <location>
        <begin position="345"/>
        <end position="366"/>
    </location>
</feature>
<dbReference type="InterPro" id="IPR002528">
    <property type="entry name" value="MATE_fam"/>
</dbReference>
<feature type="transmembrane region" description="Helical" evidence="6">
    <location>
        <begin position="616"/>
        <end position="633"/>
    </location>
</feature>
<feature type="transmembrane region" description="Helical" evidence="6">
    <location>
        <begin position="401"/>
        <end position="421"/>
    </location>
</feature>
<comment type="similarity">
    <text evidence="2 6">Belongs to the multi antimicrobial extrusion (MATE) (TC 2.A.66.1) family.</text>
</comment>
<feature type="region of interest" description="Disordered" evidence="7">
    <location>
        <begin position="55"/>
        <end position="112"/>
    </location>
</feature>
<gene>
    <name evidence="8" type="ORF">HKI87_03g23580</name>
</gene>
<feature type="transmembrane region" description="Helical" evidence="6">
    <location>
        <begin position="375"/>
        <end position="395"/>
    </location>
</feature>
<evidence type="ECO:0000313" key="8">
    <source>
        <dbReference type="EMBL" id="WZN60824.1"/>
    </source>
</evidence>
<name>A0AAX4P3T3_9CHLO</name>